<gene>
    <name evidence="1" type="ORF">HHUSO_G11468</name>
</gene>
<sequence length="68" mass="7465">MVLLIINACSYVVRKIRAALTSADQPVKPSKASCSQAKERKGVVEQYKQEPVLSSKPPCERAVQKCGF</sequence>
<dbReference type="Proteomes" id="UP001369086">
    <property type="component" value="Unassembled WGS sequence"/>
</dbReference>
<accession>A0ABR0ZMI0</accession>
<reference evidence="1 2" key="1">
    <citation type="submission" date="2021-05" db="EMBL/GenBank/DDBJ databases">
        <authorList>
            <person name="Zahm M."/>
            <person name="Klopp C."/>
            <person name="Cabau C."/>
            <person name="Kuhl H."/>
            <person name="Suciu R."/>
            <person name="Ciorpac M."/>
            <person name="Holostenco D."/>
            <person name="Gessner J."/>
            <person name="Wuertz S."/>
            <person name="Hohne C."/>
            <person name="Stock M."/>
            <person name="Gislard M."/>
            <person name="Lluch J."/>
            <person name="Milhes M."/>
            <person name="Lampietro C."/>
            <person name="Lopez Roques C."/>
            <person name="Donnadieu C."/>
            <person name="Du K."/>
            <person name="Schartl M."/>
            <person name="Guiguen Y."/>
        </authorList>
    </citation>
    <scope>NUCLEOTIDE SEQUENCE [LARGE SCALE GENOMIC DNA]</scope>
    <source>
        <strain evidence="1">Hh-F2</strain>
        <tissue evidence="1">Blood</tissue>
    </source>
</reference>
<protein>
    <submittedName>
        <fullName evidence="1">Uncharacterized protein</fullName>
    </submittedName>
</protein>
<name>A0ABR0ZMI0_HUSHU</name>
<dbReference type="EMBL" id="JAHFZB010000009">
    <property type="protein sequence ID" value="KAK6485635.1"/>
    <property type="molecule type" value="Genomic_DNA"/>
</dbReference>
<evidence type="ECO:0000313" key="2">
    <source>
        <dbReference type="Proteomes" id="UP001369086"/>
    </source>
</evidence>
<keyword evidence="2" id="KW-1185">Reference proteome</keyword>
<evidence type="ECO:0000313" key="1">
    <source>
        <dbReference type="EMBL" id="KAK6485635.1"/>
    </source>
</evidence>
<organism evidence="1 2">
    <name type="scientific">Huso huso</name>
    <name type="common">Beluga</name>
    <name type="synonym">Acipenser huso</name>
    <dbReference type="NCBI Taxonomy" id="61971"/>
    <lineage>
        <taxon>Eukaryota</taxon>
        <taxon>Metazoa</taxon>
        <taxon>Chordata</taxon>
        <taxon>Craniata</taxon>
        <taxon>Vertebrata</taxon>
        <taxon>Euteleostomi</taxon>
        <taxon>Actinopterygii</taxon>
        <taxon>Chondrostei</taxon>
        <taxon>Acipenseriformes</taxon>
        <taxon>Acipenseridae</taxon>
        <taxon>Huso</taxon>
    </lineage>
</organism>
<proteinExistence type="predicted"/>
<comment type="caution">
    <text evidence="1">The sequence shown here is derived from an EMBL/GenBank/DDBJ whole genome shotgun (WGS) entry which is preliminary data.</text>
</comment>